<dbReference type="RefSeq" id="WP_091239814.1">
    <property type="nucleotide sequence ID" value="NZ_FNIR01000002.1"/>
</dbReference>
<dbReference type="Pfam" id="PF19803">
    <property type="entry name" value="DUF6286"/>
    <property type="match status" value="1"/>
</dbReference>
<dbReference type="OrthoDB" id="5192619at2"/>
<evidence type="ECO:0000313" key="4">
    <source>
        <dbReference type="Proteomes" id="UP000199088"/>
    </source>
</evidence>
<keyword evidence="1" id="KW-1133">Transmembrane helix</keyword>
<dbReference type="STRING" id="1052260.SAMN05660199_00700"/>
<keyword evidence="4" id="KW-1185">Reference proteome</keyword>
<sequence length="176" mass="18318">MRSVDRVLALVLGLVGLAGGILVAAEVVQGLLGRPGHLLVPYEGTASWLRDHTWSSGAVLTIGGVLAVLGLLMLVLELKPRRRTLLVVATEDDDVVTAVSRTGVGRALEQSVAGLSGVDGTRSSVGRRTATLTVRTALRETGDLESVVRERAGVALQSLGLVAAPKLDVDLQRVSA</sequence>
<reference evidence="4" key="1">
    <citation type="submission" date="2016-10" db="EMBL/GenBank/DDBJ databases">
        <authorList>
            <person name="Varghese N."/>
            <person name="Submissions S."/>
        </authorList>
    </citation>
    <scope>NUCLEOTIDE SEQUENCE [LARGE SCALE GENOMIC DNA]</scope>
    <source>
        <strain evidence="4">DSM 45843</strain>
    </source>
</reference>
<protein>
    <recommendedName>
        <fullName evidence="2">DUF6286 domain-containing protein</fullName>
    </recommendedName>
</protein>
<evidence type="ECO:0000259" key="2">
    <source>
        <dbReference type="Pfam" id="PF19803"/>
    </source>
</evidence>
<feature type="transmembrane region" description="Helical" evidence="1">
    <location>
        <begin position="54"/>
        <end position="76"/>
    </location>
</feature>
<name>A0A1H0EBB6_9ACTN</name>
<keyword evidence="1" id="KW-0472">Membrane</keyword>
<dbReference type="Proteomes" id="UP000199088">
    <property type="component" value="Unassembled WGS sequence"/>
</dbReference>
<evidence type="ECO:0000256" key="1">
    <source>
        <dbReference type="SAM" id="Phobius"/>
    </source>
</evidence>
<dbReference type="EMBL" id="FNIR01000002">
    <property type="protein sequence ID" value="SDN79586.1"/>
    <property type="molecule type" value="Genomic_DNA"/>
</dbReference>
<keyword evidence="1" id="KW-0812">Transmembrane</keyword>
<dbReference type="AlphaFoldDB" id="A0A1H0EBB6"/>
<dbReference type="InterPro" id="IPR046253">
    <property type="entry name" value="DUF6286"/>
</dbReference>
<gene>
    <name evidence="3" type="ORF">SAMN05660199_00700</name>
</gene>
<proteinExistence type="predicted"/>
<evidence type="ECO:0000313" key="3">
    <source>
        <dbReference type="EMBL" id="SDN79586.1"/>
    </source>
</evidence>
<accession>A0A1H0EBB6</accession>
<organism evidence="3 4">
    <name type="scientific">Klenkia soli</name>
    <dbReference type="NCBI Taxonomy" id="1052260"/>
    <lineage>
        <taxon>Bacteria</taxon>
        <taxon>Bacillati</taxon>
        <taxon>Actinomycetota</taxon>
        <taxon>Actinomycetes</taxon>
        <taxon>Geodermatophilales</taxon>
        <taxon>Geodermatophilaceae</taxon>
        <taxon>Klenkia</taxon>
    </lineage>
</organism>
<feature type="domain" description="DUF6286" evidence="2">
    <location>
        <begin position="68"/>
        <end position="171"/>
    </location>
</feature>